<dbReference type="OrthoDB" id="5925at2759"/>
<reference evidence="6" key="2">
    <citation type="submission" date="2020-11" db="EMBL/GenBank/DDBJ databases">
        <authorList>
            <person name="Cecchin M."/>
            <person name="Marcolungo L."/>
            <person name="Rossato M."/>
            <person name="Girolomoni L."/>
            <person name="Cosentino E."/>
            <person name="Cuine S."/>
            <person name="Li-Beisson Y."/>
            <person name="Delledonne M."/>
            <person name="Ballottari M."/>
        </authorList>
    </citation>
    <scope>NUCLEOTIDE SEQUENCE</scope>
    <source>
        <strain evidence="6">211/11P</strain>
        <tissue evidence="6">Whole cell</tissue>
    </source>
</reference>
<feature type="region of interest" description="Disordered" evidence="4">
    <location>
        <begin position="44"/>
        <end position="64"/>
    </location>
</feature>
<evidence type="ECO:0000256" key="3">
    <source>
        <dbReference type="ARBA" id="ARBA00022840"/>
    </source>
</evidence>
<dbReference type="SUPFAM" id="SSF52540">
    <property type="entry name" value="P-loop containing nucleoside triphosphate hydrolases"/>
    <property type="match status" value="1"/>
</dbReference>
<dbReference type="GO" id="GO:0016887">
    <property type="term" value="F:ATP hydrolysis activity"/>
    <property type="evidence" value="ECO:0007669"/>
    <property type="project" value="InterPro"/>
</dbReference>
<keyword evidence="7" id="KW-1185">Reference proteome</keyword>
<evidence type="ECO:0000259" key="5">
    <source>
        <dbReference type="SMART" id="SM00382"/>
    </source>
</evidence>
<dbReference type="Pfam" id="PF00004">
    <property type="entry name" value="AAA"/>
    <property type="match status" value="1"/>
</dbReference>
<feature type="compositionally biased region" description="Low complexity" evidence="4">
    <location>
        <begin position="130"/>
        <end position="148"/>
    </location>
</feature>
<dbReference type="GO" id="GO:0005524">
    <property type="term" value="F:ATP binding"/>
    <property type="evidence" value="ECO:0007669"/>
    <property type="project" value="UniProtKB-KW"/>
</dbReference>
<evidence type="ECO:0000256" key="1">
    <source>
        <dbReference type="ARBA" id="ARBA00006914"/>
    </source>
</evidence>
<dbReference type="AlphaFoldDB" id="A0A9D4TGE0"/>
<dbReference type="InterPro" id="IPR003959">
    <property type="entry name" value="ATPase_AAA_core"/>
</dbReference>
<proteinExistence type="inferred from homology"/>
<dbReference type="PANTHER" id="PTHR23073">
    <property type="entry name" value="26S PROTEASOME REGULATORY SUBUNIT"/>
    <property type="match status" value="1"/>
</dbReference>
<feature type="domain" description="AAA+ ATPase" evidence="5">
    <location>
        <begin position="238"/>
        <end position="374"/>
    </location>
</feature>
<dbReference type="SMART" id="SM00382">
    <property type="entry name" value="AAA"/>
    <property type="match status" value="1"/>
</dbReference>
<dbReference type="InterPro" id="IPR003593">
    <property type="entry name" value="AAA+_ATPase"/>
</dbReference>
<dbReference type="Gene3D" id="3.40.50.300">
    <property type="entry name" value="P-loop containing nucleotide triphosphate hydrolases"/>
    <property type="match status" value="1"/>
</dbReference>
<evidence type="ECO:0000256" key="4">
    <source>
        <dbReference type="SAM" id="MobiDB-lite"/>
    </source>
</evidence>
<evidence type="ECO:0000256" key="2">
    <source>
        <dbReference type="ARBA" id="ARBA00022741"/>
    </source>
</evidence>
<protein>
    <recommendedName>
        <fullName evidence="5">AAA+ ATPase domain-containing protein</fullName>
    </recommendedName>
</protein>
<name>A0A9D4TGE0_CHLVU</name>
<dbReference type="InterPro" id="IPR027417">
    <property type="entry name" value="P-loop_NTPase"/>
</dbReference>
<organism evidence="6 7">
    <name type="scientific">Chlorella vulgaris</name>
    <name type="common">Green alga</name>
    <dbReference type="NCBI Taxonomy" id="3077"/>
    <lineage>
        <taxon>Eukaryota</taxon>
        <taxon>Viridiplantae</taxon>
        <taxon>Chlorophyta</taxon>
        <taxon>core chlorophytes</taxon>
        <taxon>Trebouxiophyceae</taxon>
        <taxon>Chlorellales</taxon>
        <taxon>Chlorellaceae</taxon>
        <taxon>Chlorella clade</taxon>
        <taxon>Chlorella</taxon>
    </lineage>
</organism>
<keyword evidence="2" id="KW-0547">Nucleotide-binding</keyword>
<evidence type="ECO:0000313" key="7">
    <source>
        <dbReference type="Proteomes" id="UP001055712"/>
    </source>
</evidence>
<dbReference type="Gene3D" id="1.10.8.60">
    <property type="match status" value="1"/>
</dbReference>
<dbReference type="EMBL" id="SIDB01000012">
    <property type="protein sequence ID" value="KAI3424892.1"/>
    <property type="molecule type" value="Genomic_DNA"/>
</dbReference>
<gene>
    <name evidence="6" type="ORF">D9Q98_008276</name>
</gene>
<keyword evidence="3" id="KW-0067">ATP-binding</keyword>
<evidence type="ECO:0000313" key="6">
    <source>
        <dbReference type="EMBL" id="KAI3424892.1"/>
    </source>
</evidence>
<dbReference type="CDD" id="cd19481">
    <property type="entry name" value="RecA-like_protease"/>
    <property type="match status" value="1"/>
</dbReference>
<comment type="similarity">
    <text evidence="1">Belongs to the AAA ATPase family.</text>
</comment>
<dbReference type="Proteomes" id="UP001055712">
    <property type="component" value="Unassembled WGS sequence"/>
</dbReference>
<sequence>MAQLAVPISRPPAQLFNGRALPRPRAWCRSNSLLRTPLRRCVVPASSAPDGSGAPPPPSAPAFTNKLDQQNADRVKGMSDTALRARLRKMKQVDKLTSFIKVLEAYGKTDIADAAREVLADLAPPPPGFPSAGIPGPAAAPTPSSTPEEASERRAAAERRLQQKASNSVKLRLEALGMEVIMPGEDAEHFSWGVLAGYSEEKRELEDSVLLALANPEVYDEISRATKLGGAGAAGTNRPRGVLLVGPPGTGKTTAARVIAQRGSVPLVNVQFEKILSKWYGENERQLAEVLKVAEEFPQGCIVFLDELDSIMSCRDDGSIHEVTRRMLGILLLHLDGMNATRRTVFIGATNRKQDLDAALRSRFSTTVTFGLPDHISRVAILMQYAKHLGLSEHTTLARTTKGMSGRDLRAVCESAERRWASEIIRGHVEKGTLPSIISYLSVAEKQLRLMGRREEEVDN</sequence>
<comment type="caution">
    <text evidence="6">The sequence shown here is derived from an EMBL/GenBank/DDBJ whole genome shotgun (WGS) entry which is preliminary data.</text>
</comment>
<feature type="compositionally biased region" description="Low complexity" evidence="4">
    <location>
        <begin position="44"/>
        <end position="53"/>
    </location>
</feature>
<reference evidence="6" key="1">
    <citation type="journal article" date="2019" name="Plant J.">
        <title>Chlorella vulgaris genome assembly and annotation reveals the molecular basis for metabolic acclimation to high light conditions.</title>
        <authorList>
            <person name="Cecchin M."/>
            <person name="Marcolungo L."/>
            <person name="Rossato M."/>
            <person name="Girolomoni L."/>
            <person name="Cosentino E."/>
            <person name="Cuine S."/>
            <person name="Li-Beisson Y."/>
            <person name="Delledonne M."/>
            <person name="Ballottari M."/>
        </authorList>
    </citation>
    <scope>NUCLEOTIDE SEQUENCE</scope>
    <source>
        <strain evidence="6">211/11P</strain>
    </source>
</reference>
<dbReference type="InterPro" id="IPR050221">
    <property type="entry name" value="26S_Proteasome_ATPase"/>
</dbReference>
<accession>A0A9D4TGE0</accession>
<feature type="region of interest" description="Disordered" evidence="4">
    <location>
        <begin position="122"/>
        <end position="154"/>
    </location>
</feature>